<comment type="function">
    <text evidence="7">Catalyzes the release of premature peptidyl moieties from peptidyl-tRNA molecules trapped in stalled 50S ribosomal subunits, and thus maintains levels of free tRNAs and 50S ribosomes.</text>
</comment>
<dbReference type="RefSeq" id="WP_066610702.1">
    <property type="nucleotide sequence ID" value="NZ_LQQU01000013.1"/>
</dbReference>
<dbReference type="InterPro" id="IPR018171">
    <property type="entry name" value="Pept_tRNA_hydro_CS"/>
</dbReference>
<keyword evidence="11" id="KW-1185">Reference proteome</keyword>
<comment type="function">
    <text evidence="7">Hydrolyzes ribosome-free peptidyl-tRNAs (with 1 or more amino acids incorporated), which drop off the ribosome during protein synthesis, or as a result of ribosome stalling.</text>
</comment>
<dbReference type="SUPFAM" id="SSF53178">
    <property type="entry name" value="Peptidyl-tRNA hydrolase-like"/>
    <property type="match status" value="1"/>
</dbReference>
<feature type="binding site" evidence="7">
    <location>
        <position position="17"/>
    </location>
    <ligand>
        <name>tRNA</name>
        <dbReference type="ChEBI" id="CHEBI:17843"/>
    </ligand>
</feature>
<dbReference type="Gene3D" id="3.40.50.1470">
    <property type="entry name" value="Peptidyl-tRNA hydrolase"/>
    <property type="match status" value="1"/>
</dbReference>
<gene>
    <name evidence="7" type="primary">pth</name>
    <name evidence="10" type="ORF">AVW16_07735</name>
</gene>
<evidence type="ECO:0000256" key="7">
    <source>
        <dbReference type="HAMAP-Rule" id="MF_00083"/>
    </source>
</evidence>
<protein>
    <recommendedName>
        <fullName evidence="6 7">Peptidyl-tRNA hydrolase</fullName>
        <shortName evidence="7">Pth</shortName>
        <ecNumber evidence="1 7">3.1.1.29</ecNumber>
    </recommendedName>
</protein>
<evidence type="ECO:0000313" key="11">
    <source>
        <dbReference type="Proteomes" id="UP000076625"/>
    </source>
</evidence>
<dbReference type="CDD" id="cd00462">
    <property type="entry name" value="PTH"/>
    <property type="match status" value="1"/>
</dbReference>
<dbReference type="PROSITE" id="PS01195">
    <property type="entry name" value="PEPT_TRNA_HYDROL_1"/>
    <property type="match status" value="1"/>
</dbReference>
<dbReference type="HAMAP" id="MF_00083">
    <property type="entry name" value="Pept_tRNA_hydro_bact"/>
    <property type="match status" value="1"/>
</dbReference>
<comment type="caution">
    <text evidence="10">The sequence shown here is derived from an EMBL/GenBank/DDBJ whole genome shotgun (WGS) entry which is preliminary data.</text>
</comment>
<dbReference type="Proteomes" id="UP000076625">
    <property type="component" value="Unassembled WGS sequence"/>
</dbReference>
<keyword evidence="7" id="KW-0963">Cytoplasm</keyword>
<reference evidence="11" key="1">
    <citation type="submission" date="2016-01" db="EMBL/GenBank/DDBJ databases">
        <title>Draft genome of Chromobacterium sp. F49.</title>
        <authorList>
            <person name="Hong K.W."/>
        </authorList>
    </citation>
    <scope>NUCLEOTIDE SEQUENCE [LARGE SCALE GENOMIC DNA]</scope>
    <source>
        <strain evidence="11">CN10</strain>
    </source>
</reference>
<organism evidence="10 11">
    <name type="scientific">Crenobacter luteus</name>
    <dbReference type="NCBI Taxonomy" id="1452487"/>
    <lineage>
        <taxon>Bacteria</taxon>
        <taxon>Pseudomonadati</taxon>
        <taxon>Pseudomonadota</taxon>
        <taxon>Betaproteobacteria</taxon>
        <taxon>Neisseriales</taxon>
        <taxon>Neisseriaceae</taxon>
        <taxon>Crenobacter</taxon>
    </lineage>
</organism>
<dbReference type="FunFam" id="3.40.50.1470:FF:000001">
    <property type="entry name" value="Peptidyl-tRNA hydrolase"/>
    <property type="match status" value="1"/>
</dbReference>
<dbReference type="GO" id="GO:0005737">
    <property type="term" value="C:cytoplasm"/>
    <property type="evidence" value="ECO:0007669"/>
    <property type="project" value="UniProtKB-SubCell"/>
</dbReference>
<dbReference type="PROSITE" id="PS01196">
    <property type="entry name" value="PEPT_TRNA_HYDROL_2"/>
    <property type="match status" value="1"/>
</dbReference>
<comment type="similarity">
    <text evidence="5 7 9">Belongs to the PTH family.</text>
</comment>
<dbReference type="STRING" id="1452487.AVW16_07735"/>
<dbReference type="NCBIfam" id="TIGR00447">
    <property type="entry name" value="pth"/>
    <property type="match status" value="1"/>
</dbReference>
<dbReference type="Pfam" id="PF01195">
    <property type="entry name" value="Pept_tRNA_hydro"/>
    <property type="match status" value="1"/>
</dbReference>
<dbReference type="InterPro" id="IPR001328">
    <property type="entry name" value="Pept_tRNA_hydro"/>
</dbReference>
<evidence type="ECO:0000256" key="4">
    <source>
        <dbReference type="ARBA" id="ARBA00022884"/>
    </source>
</evidence>
<feature type="binding site" evidence="7">
    <location>
        <position position="117"/>
    </location>
    <ligand>
        <name>tRNA</name>
        <dbReference type="ChEBI" id="CHEBI:17843"/>
    </ligand>
</feature>
<dbReference type="GO" id="GO:0004045">
    <property type="term" value="F:peptidyl-tRNA hydrolase activity"/>
    <property type="evidence" value="ECO:0007669"/>
    <property type="project" value="UniProtKB-UniRule"/>
</dbReference>
<sequence length="193" mass="20786">MSEIRLVVGLGNPGPEYEKTRHNAGFWLVDELAWQLKASFAPEAKFFGEVARARHPAGGELWLLKPATYMNLSGQSVGALARFYKIAPEQTLVVHDELDLAPGVARFKQGGGHGGHNGLKDIVAKCGGPNFWRLRLGIGHPGDRNEVANFVLKKARGEEQALIDDAIAASLQVMPAALAGDFPAAMKALHTAR</sequence>
<comment type="catalytic activity">
    <reaction evidence="7 8">
        <text>an N-acyl-L-alpha-aminoacyl-tRNA + H2O = an N-acyl-L-amino acid + a tRNA + H(+)</text>
        <dbReference type="Rhea" id="RHEA:54448"/>
        <dbReference type="Rhea" id="RHEA-COMP:10123"/>
        <dbReference type="Rhea" id="RHEA-COMP:13883"/>
        <dbReference type="ChEBI" id="CHEBI:15377"/>
        <dbReference type="ChEBI" id="CHEBI:15378"/>
        <dbReference type="ChEBI" id="CHEBI:59874"/>
        <dbReference type="ChEBI" id="CHEBI:78442"/>
        <dbReference type="ChEBI" id="CHEBI:138191"/>
        <dbReference type="EC" id="3.1.1.29"/>
    </reaction>
</comment>
<feature type="site" description="Discriminates between blocked and unblocked aminoacyl-tRNA" evidence="7">
    <location>
        <position position="12"/>
    </location>
</feature>
<feature type="binding site" evidence="7">
    <location>
        <position position="71"/>
    </location>
    <ligand>
        <name>tRNA</name>
        <dbReference type="ChEBI" id="CHEBI:17843"/>
    </ligand>
</feature>
<keyword evidence="4 7" id="KW-0694">RNA-binding</keyword>
<feature type="binding site" evidence="7">
    <location>
        <position position="69"/>
    </location>
    <ligand>
        <name>tRNA</name>
        <dbReference type="ChEBI" id="CHEBI:17843"/>
    </ligand>
</feature>
<keyword evidence="3 7" id="KW-0378">Hydrolase</keyword>
<evidence type="ECO:0000256" key="2">
    <source>
        <dbReference type="ARBA" id="ARBA00022555"/>
    </source>
</evidence>
<evidence type="ECO:0000256" key="6">
    <source>
        <dbReference type="ARBA" id="ARBA00050038"/>
    </source>
</evidence>
<dbReference type="GO" id="GO:0000049">
    <property type="term" value="F:tRNA binding"/>
    <property type="evidence" value="ECO:0007669"/>
    <property type="project" value="UniProtKB-UniRule"/>
</dbReference>
<evidence type="ECO:0000256" key="3">
    <source>
        <dbReference type="ARBA" id="ARBA00022801"/>
    </source>
</evidence>
<feature type="site" description="Stabilizes the basic form of H active site to accept a proton" evidence="7">
    <location>
        <position position="96"/>
    </location>
</feature>
<dbReference type="OrthoDB" id="9800507at2"/>
<dbReference type="InterPro" id="IPR036416">
    <property type="entry name" value="Pept_tRNA_hydro_sf"/>
</dbReference>
<dbReference type="GO" id="GO:0072344">
    <property type="term" value="P:rescue of stalled ribosome"/>
    <property type="evidence" value="ECO:0007669"/>
    <property type="project" value="UniProtKB-UniRule"/>
</dbReference>
<keyword evidence="2 7" id="KW-0820">tRNA-binding</keyword>
<evidence type="ECO:0000256" key="8">
    <source>
        <dbReference type="RuleBase" id="RU000673"/>
    </source>
</evidence>
<dbReference type="EMBL" id="LQQU01000013">
    <property type="protein sequence ID" value="KZE33430.1"/>
    <property type="molecule type" value="Genomic_DNA"/>
</dbReference>
<proteinExistence type="inferred from homology"/>
<dbReference type="AlphaFoldDB" id="A0A161SHY6"/>
<evidence type="ECO:0000256" key="9">
    <source>
        <dbReference type="RuleBase" id="RU004320"/>
    </source>
</evidence>
<dbReference type="PANTHER" id="PTHR17224">
    <property type="entry name" value="PEPTIDYL-TRNA HYDROLASE"/>
    <property type="match status" value="1"/>
</dbReference>
<name>A0A161SHY6_9NEIS</name>
<dbReference type="GO" id="GO:0006515">
    <property type="term" value="P:protein quality control for misfolded or incompletely synthesized proteins"/>
    <property type="evidence" value="ECO:0007669"/>
    <property type="project" value="UniProtKB-UniRule"/>
</dbReference>
<feature type="active site" description="Proton acceptor" evidence="7">
    <location>
        <position position="22"/>
    </location>
</feature>
<dbReference type="PANTHER" id="PTHR17224:SF1">
    <property type="entry name" value="PEPTIDYL-TRNA HYDROLASE"/>
    <property type="match status" value="1"/>
</dbReference>
<dbReference type="EC" id="3.1.1.29" evidence="1 7"/>
<comment type="subcellular location">
    <subcellularLocation>
        <location evidence="7">Cytoplasm</location>
    </subcellularLocation>
</comment>
<accession>A0A161SHY6</accession>
<evidence type="ECO:0000256" key="1">
    <source>
        <dbReference type="ARBA" id="ARBA00013260"/>
    </source>
</evidence>
<evidence type="ECO:0000313" key="10">
    <source>
        <dbReference type="EMBL" id="KZE33430.1"/>
    </source>
</evidence>
<evidence type="ECO:0000256" key="5">
    <source>
        <dbReference type="ARBA" id="ARBA00038063"/>
    </source>
</evidence>
<comment type="subunit">
    <text evidence="7">Monomer.</text>
</comment>